<gene>
    <name evidence="1" type="ORF">ACFQ21_13325</name>
</gene>
<dbReference type="SFLD" id="SFLDS00003">
    <property type="entry name" value="Haloacid_Dehalogenase"/>
    <property type="match status" value="1"/>
</dbReference>
<comment type="caution">
    <text evidence="1">The sequence shown here is derived from an EMBL/GenBank/DDBJ whole genome shotgun (WGS) entry which is preliminary data.</text>
</comment>
<dbReference type="InterPro" id="IPR006439">
    <property type="entry name" value="HAD-SF_hydro_IA"/>
</dbReference>
<dbReference type="GO" id="GO:0008253">
    <property type="term" value="F:5'-nucleotidase activity"/>
    <property type="evidence" value="ECO:0007669"/>
    <property type="project" value="UniProtKB-EC"/>
</dbReference>
<dbReference type="SFLD" id="SFLDG01129">
    <property type="entry name" value="C1.5:_HAD__Beta-PGM__Phosphata"/>
    <property type="match status" value="1"/>
</dbReference>
<dbReference type="InterPro" id="IPR023198">
    <property type="entry name" value="PGP-like_dom2"/>
</dbReference>
<dbReference type="InterPro" id="IPR011951">
    <property type="entry name" value="HAD-SF_hydro_IA_YjjG/PynA"/>
</dbReference>
<sequence>MKEYTCIFFDLDHTLWDFETNSRETLYELYHQYDLQSKGVTSIEEFQAKFKEVNTILWELYDTGKLDSDTIRKERFKQILGYFGAYEEKLSKDISADYLQACPKKGNLMPYTIDVLDYLYGKYKLSIITNGFDEIQHVKMSSGNIHKYFDHIVTSQKAGHKKPSREIFDYALKSYAAQCHEAIMIGDNLLTDIGGSRSASIDNVFFNPEKNKHESVVTYEISCLSELRQIL</sequence>
<dbReference type="PANTHER" id="PTHR47478:SF1">
    <property type="entry name" value="PYRIMIDINE 5'-NUCLEOTIDASE YJJG"/>
    <property type="match status" value="1"/>
</dbReference>
<dbReference type="PANTHER" id="PTHR47478">
    <property type="match status" value="1"/>
</dbReference>
<proteinExistence type="predicted"/>
<dbReference type="NCBIfam" id="TIGR01549">
    <property type="entry name" value="HAD-SF-IA-v1"/>
    <property type="match status" value="1"/>
</dbReference>
<dbReference type="RefSeq" id="WP_377579702.1">
    <property type="nucleotide sequence ID" value="NZ_JBHTKA010000004.1"/>
</dbReference>
<dbReference type="Proteomes" id="UP001597112">
    <property type="component" value="Unassembled WGS sequence"/>
</dbReference>
<dbReference type="InterPro" id="IPR023214">
    <property type="entry name" value="HAD_sf"/>
</dbReference>
<dbReference type="EMBL" id="JBHTKA010000004">
    <property type="protein sequence ID" value="MFD1000298.1"/>
    <property type="molecule type" value="Genomic_DNA"/>
</dbReference>
<dbReference type="Gene3D" id="3.40.50.1000">
    <property type="entry name" value="HAD superfamily/HAD-like"/>
    <property type="match status" value="1"/>
</dbReference>
<dbReference type="Gene3D" id="1.10.150.240">
    <property type="entry name" value="Putative phosphatase, domain 2"/>
    <property type="match status" value="1"/>
</dbReference>
<dbReference type="InterPro" id="IPR041492">
    <property type="entry name" value="HAD_2"/>
</dbReference>
<protein>
    <submittedName>
        <fullName evidence="1">YjjG family noncanonical pyrimidine nucleotidase</fullName>
        <ecNumber evidence="1">3.1.3.5</ecNumber>
    </submittedName>
</protein>
<organism evidence="1 2">
    <name type="scientific">Ohtaekwangia kribbensis</name>
    <dbReference type="NCBI Taxonomy" id="688913"/>
    <lineage>
        <taxon>Bacteria</taxon>
        <taxon>Pseudomonadati</taxon>
        <taxon>Bacteroidota</taxon>
        <taxon>Cytophagia</taxon>
        <taxon>Cytophagales</taxon>
        <taxon>Fulvivirgaceae</taxon>
        <taxon>Ohtaekwangia</taxon>
    </lineage>
</organism>
<reference evidence="2" key="1">
    <citation type="journal article" date="2019" name="Int. J. Syst. Evol. Microbiol.">
        <title>The Global Catalogue of Microorganisms (GCM) 10K type strain sequencing project: providing services to taxonomists for standard genome sequencing and annotation.</title>
        <authorList>
            <consortium name="The Broad Institute Genomics Platform"/>
            <consortium name="The Broad Institute Genome Sequencing Center for Infectious Disease"/>
            <person name="Wu L."/>
            <person name="Ma J."/>
        </authorList>
    </citation>
    <scope>NUCLEOTIDE SEQUENCE [LARGE SCALE GENOMIC DNA]</scope>
    <source>
        <strain evidence="2">CCUG 58938</strain>
    </source>
</reference>
<dbReference type="NCBIfam" id="TIGR02254">
    <property type="entry name" value="YjjG_YfnB"/>
    <property type="match status" value="1"/>
</dbReference>
<dbReference type="SUPFAM" id="SSF56784">
    <property type="entry name" value="HAD-like"/>
    <property type="match status" value="1"/>
</dbReference>
<accession>A0ABW3K2Z5</accession>
<evidence type="ECO:0000313" key="2">
    <source>
        <dbReference type="Proteomes" id="UP001597112"/>
    </source>
</evidence>
<dbReference type="EC" id="3.1.3.5" evidence="1"/>
<keyword evidence="2" id="KW-1185">Reference proteome</keyword>
<evidence type="ECO:0000313" key="1">
    <source>
        <dbReference type="EMBL" id="MFD1000298.1"/>
    </source>
</evidence>
<dbReference type="Pfam" id="PF13419">
    <property type="entry name" value="HAD_2"/>
    <property type="match status" value="1"/>
</dbReference>
<dbReference type="InterPro" id="IPR036412">
    <property type="entry name" value="HAD-like_sf"/>
</dbReference>
<keyword evidence="1" id="KW-0378">Hydrolase</keyword>
<dbReference type="InterPro" id="IPR052550">
    <property type="entry name" value="Pyrimidine_5'-ntase_YjjG"/>
</dbReference>
<name>A0ABW3K2Z5_9BACT</name>